<proteinExistence type="predicted"/>
<dbReference type="AlphaFoldDB" id="A0A5C1HZS7"/>
<feature type="compositionally biased region" description="Polar residues" evidence="1">
    <location>
        <begin position="88"/>
        <end position="106"/>
    </location>
</feature>
<reference evidence="2" key="1">
    <citation type="submission" date="2019-08" db="EMBL/GenBank/DDBJ databases">
        <title>Comparative genome analysis confer to the adaptation heavy metal polluted environment.</title>
        <authorList>
            <person name="Li Y."/>
        </authorList>
    </citation>
    <scope>NUCLEOTIDE SEQUENCE [LARGE SCALE GENOMIC DNA]</scope>
    <source>
        <strain evidence="2">P1</strain>
    </source>
</reference>
<keyword evidence="3" id="KW-1185">Reference proteome</keyword>
<gene>
    <name evidence="2" type="ORF">DEO27_014465</name>
</gene>
<dbReference type="EMBL" id="CP043450">
    <property type="protein sequence ID" value="QEM11174.1"/>
    <property type="molecule type" value="Genomic_DNA"/>
</dbReference>
<dbReference type="RefSeq" id="WP_112573717.1">
    <property type="nucleotide sequence ID" value="NZ_CP043450.1"/>
</dbReference>
<evidence type="ECO:0000313" key="2">
    <source>
        <dbReference type="EMBL" id="QEM11174.1"/>
    </source>
</evidence>
<evidence type="ECO:0000256" key="1">
    <source>
        <dbReference type="SAM" id="MobiDB-lite"/>
    </source>
</evidence>
<accession>A0A5C1HZS7</accession>
<dbReference type="KEGG" id="mrub:DEO27_014465"/>
<feature type="region of interest" description="Disordered" evidence="1">
    <location>
        <begin position="85"/>
        <end position="106"/>
    </location>
</feature>
<sequence>MALSDEEFREEYKPLHIPAHFDTQDTQQNKAIYALAQIGEGTADRVLKELESLQPGIVNEQLTALVKTTLADLFNKGLLKGEEHNGQMHYNLSKITEANDGSTGHK</sequence>
<protein>
    <submittedName>
        <fullName evidence="2">Uncharacterized protein</fullName>
    </submittedName>
</protein>
<evidence type="ECO:0000313" key="3">
    <source>
        <dbReference type="Proteomes" id="UP000251402"/>
    </source>
</evidence>
<dbReference type="OrthoDB" id="797086at2"/>
<organism evidence="2 3">
    <name type="scientific">Mucilaginibacter rubeus</name>
    <dbReference type="NCBI Taxonomy" id="2027860"/>
    <lineage>
        <taxon>Bacteria</taxon>
        <taxon>Pseudomonadati</taxon>
        <taxon>Bacteroidota</taxon>
        <taxon>Sphingobacteriia</taxon>
        <taxon>Sphingobacteriales</taxon>
        <taxon>Sphingobacteriaceae</taxon>
        <taxon>Mucilaginibacter</taxon>
    </lineage>
</organism>
<dbReference type="Proteomes" id="UP000251402">
    <property type="component" value="Chromosome"/>
</dbReference>
<name>A0A5C1HZS7_9SPHI</name>